<feature type="chain" id="PRO_5022082088" evidence="2">
    <location>
        <begin position="29"/>
        <end position="128"/>
    </location>
</feature>
<gene>
    <name evidence="3" type="ORF">FN976_22340</name>
</gene>
<dbReference type="RefSeq" id="WP_145895278.1">
    <property type="nucleotide sequence ID" value="NZ_VOBQ01000018.1"/>
</dbReference>
<evidence type="ECO:0000256" key="1">
    <source>
        <dbReference type="SAM" id="MobiDB-lite"/>
    </source>
</evidence>
<name>A0A562ZJH7_9BURK</name>
<feature type="region of interest" description="Disordered" evidence="1">
    <location>
        <begin position="68"/>
        <end position="128"/>
    </location>
</feature>
<keyword evidence="2" id="KW-0732">Signal</keyword>
<reference evidence="3 4" key="1">
    <citation type="submission" date="2019-07" db="EMBL/GenBank/DDBJ databases">
        <title>Caenimonas sedimenti sp. nov., isolated from activated sludge.</title>
        <authorList>
            <person name="Xu J."/>
        </authorList>
    </citation>
    <scope>NUCLEOTIDE SEQUENCE [LARGE SCALE GENOMIC DNA]</scope>
    <source>
        <strain evidence="3 4">HX-9-20</strain>
    </source>
</reference>
<comment type="caution">
    <text evidence="3">The sequence shown here is derived from an EMBL/GenBank/DDBJ whole genome shotgun (WGS) entry which is preliminary data.</text>
</comment>
<evidence type="ECO:0000313" key="3">
    <source>
        <dbReference type="EMBL" id="TWO68732.1"/>
    </source>
</evidence>
<dbReference type="Proteomes" id="UP000318199">
    <property type="component" value="Unassembled WGS sequence"/>
</dbReference>
<dbReference type="GO" id="GO:0005509">
    <property type="term" value="F:calcium ion binding"/>
    <property type="evidence" value="ECO:0007669"/>
    <property type="project" value="InterPro"/>
</dbReference>
<sequence>MSRNKSWFIGAAGAVAAAAALLSTPAVAGTSVYVQIAPAQYGHGYYGHSGGYGGGQWVPQSVWSGHPGYQGSYGYQGRRGRDQDRDGIPDRYDRDRDNDGRVNWHDRDRDGDGVPNHRDRAPDNRRRY</sequence>
<dbReference type="AlphaFoldDB" id="A0A562ZJH7"/>
<organism evidence="3 4">
    <name type="scientific">Caenimonas sedimenti</name>
    <dbReference type="NCBI Taxonomy" id="2596921"/>
    <lineage>
        <taxon>Bacteria</taxon>
        <taxon>Pseudomonadati</taxon>
        <taxon>Pseudomonadota</taxon>
        <taxon>Betaproteobacteria</taxon>
        <taxon>Burkholderiales</taxon>
        <taxon>Comamonadaceae</taxon>
        <taxon>Caenimonas</taxon>
    </lineage>
</organism>
<evidence type="ECO:0000256" key="2">
    <source>
        <dbReference type="SAM" id="SignalP"/>
    </source>
</evidence>
<dbReference type="InterPro" id="IPR028974">
    <property type="entry name" value="TSP_type-3_rpt"/>
</dbReference>
<dbReference type="SUPFAM" id="SSF103647">
    <property type="entry name" value="TSP type-3 repeat"/>
    <property type="match status" value="1"/>
</dbReference>
<feature type="signal peptide" evidence="2">
    <location>
        <begin position="1"/>
        <end position="28"/>
    </location>
</feature>
<dbReference type="EMBL" id="VOBQ01000018">
    <property type="protein sequence ID" value="TWO68732.1"/>
    <property type="molecule type" value="Genomic_DNA"/>
</dbReference>
<accession>A0A562ZJH7</accession>
<proteinExistence type="predicted"/>
<feature type="compositionally biased region" description="Basic and acidic residues" evidence="1">
    <location>
        <begin position="79"/>
        <end position="128"/>
    </location>
</feature>
<protein>
    <submittedName>
        <fullName evidence="3">Uncharacterized protein</fullName>
    </submittedName>
</protein>
<keyword evidence="4" id="KW-1185">Reference proteome</keyword>
<evidence type="ECO:0000313" key="4">
    <source>
        <dbReference type="Proteomes" id="UP000318199"/>
    </source>
</evidence>